<protein>
    <recommendedName>
        <fullName evidence="4">Ewing's tumor-associated antigen 1</fullName>
    </recommendedName>
</protein>
<dbReference type="PANTHER" id="PTHR16434">
    <property type="entry name" value="EWING'S TUMOR-ASSOCIATED ANTIGEN 1 ETAA1"/>
    <property type="match status" value="1"/>
</dbReference>
<feature type="compositionally biased region" description="Polar residues" evidence="1">
    <location>
        <begin position="190"/>
        <end position="199"/>
    </location>
</feature>
<feature type="compositionally biased region" description="Basic and acidic residues" evidence="1">
    <location>
        <begin position="11"/>
        <end position="20"/>
    </location>
</feature>
<feature type="region of interest" description="Disordered" evidence="1">
    <location>
        <begin position="442"/>
        <end position="511"/>
    </location>
</feature>
<reference evidence="2 3" key="1">
    <citation type="journal article" date="2019" name="Sci. Data">
        <title>Hybrid genome assembly and annotation of Danionella translucida.</title>
        <authorList>
            <person name="Kadobianskyi M."/>
            <person name="Schulze L."/>
            <person name="Schuelke M."/>
            <person name="Judkewitz B."/>
        </authorList>
    </citation>
    <scope>NUCLEOTIDE SEQUENCE [LARGE SCALE GENOMIC DNA]</scope>
    <source>
        <strain evidence="2 3">Bolton</strain>
    </source>
</reference>
<evidence type="ECO:0000256" key="1">
    <source>
        <dbReference type="SAM" id="MobiDB-lite"/>
    </source>
</evidence>
<dbReference type="GO" id="GO:0043539">
    <property type="term" value="F:protein serine/threonine kinase activator activity"/>
    <property type="evidence" value="ECO:0007669"/>
    <property type="project" value="TreeGrafter"/>
</dbReference>
<proteinExistence type="predicted"/>
<evidence type="ECO:0000313" key="3">
    <source>
        <dbReference type="Proteomes" id="UP000316079"/>
    </source>
</evidence>
<dbReference type="GO" id="GO:2000001">
    <property type="term" value="P:regulation of DNA damage checkpoint"/>
    <property type="evidence" value="ECO:0007669"/>
    <property type="project" value="TreeGrafter"/>
</dbReference>
<gene>
    <name evidence="2" type="ORF">DNTS_035644</name>
</gene>
<dbReference type="GO" id="GO:0006974">
    <property type="term" value="P:DNA damage response"/>
    <property type="evidence" value="ECO:0007669"/>
    <property type="project" value="TreeGrafter"/>
</dbReference>
<dbReference type="EMBL" id="SRMA01025137">
    <property type="protein sequence ID" value="TRY98826.1"/>
    <property type="molecule type" value="Genomic_DNA"/>
</dbReference>
<feature type="compositionally biased region" description="Polar residues" evidence="1">
    <location>
        <begin position="39"/>
        <end position="57"/>
    </location>
</feature>
<feature type="region of interest" description="Disordered" evidence="1">
    <location>
        <begin position="153"/>
        <end position="199"/>
    </location>
</feature>
<feature type="compositionally biased region" description="Polar residues" evidence="1">
    <location>
        <begin position="225"/>
        <end position="237"/>
    </location>
</feature>
<comment type="caution">
    <text evidence="2">The sequence shown here is derived from an EMBL/GenBank/DDBJ whole genome shotgun (WGS) entry which is preliminary data.</text>
</comment>
<feature type="compositionally biased region" description="Polar residues" evidence="1">
    <location>
        <begin position="484"/>
        <end position="506"/>
    </location>
</feature>
<organism evidence="2 3">
    <name type="scientific">Danionella cerebrum</name>
    <dbReference type="NCBI Taxonomy" id="2873325"/>
    <lineage>
        <taxon>Eukaryota</taxon>
        <taxon>Metazoa</taxon>
        <taxon>Chordata</taxon>
        <taxon>Craniata</taxon>
        <taxon>Vertebrata</taxon>
        <taxon>Euteleostomi</taxon>
        <taxon>Actinopterygii</taxon>
        <taxon>Neopterygii</taxon>
        <taxon>Teleostei</taxon>
        <taxon>Ostariophysi</taxon>
        <taxon>Cypriniformes</taxon>
        <taxon>Danionidae</taxon>
        <taxon>Danioninae</taxon>
        <taxon>Danionella</taxon>
    </lineage>
</organism>
<dbReference type="GO" id="GO:0043596">
    <property type="term" value="C:nuclear replication fork"/>
    <property type="evidence" value="ECO:0007669"/>
    <property type="project" value="TreeGrafter"/>
</dbReference>
<dbReference type="STRING" id="623744.A0A553R9J6"/>
<dbReference type="GO" id="GO:0031297">
    <property type="term" value="P:replication fork processing"/>
    <property type="evidence" value="ECO:0007669"/>
    <property type="project" value="TreeGrafter"/>
</dbReference>
<feature type="region of interest" description="Disordered" evidence="1">
    <location>
        <begin position="330"/>
        <end position="351"/>
    </location>
</feature>
<keyword evidence="3" id="KW-1185">Reference proteome</keyword>
<sequence length="565" mass="62640">MTENTVRSVRHVGEARESHGKAFKLSKKMKTKTYMSGLKKSQSPSYRNSFNSRQAFTTPKRRPRIRFNRSCPGDSPNDSELTQEDIVWDANSPTQNLNGKIAPKVKKAEEGDLVRQCFGDSAIPSTPEILQPRVKRVSARHSNVEGLMKLAKKIDKNMTRQDKEKELEGGEETNKSNEHSGHSMKEQRSTSDSLSELKNSSYQARMEEQALHALFDGPTQNISGRLSPLSVNSTAENSSVSDVQSRMSSMAKKKDLDDWENDDLLNDFLVLETTQNPGAAKQSETGKLIVGAKNPTLSNGTNICSETHQKTTKPSTLTETLPEVRMCSISTFKPKPPDSAENQTTEKLPNMPSMKNVKQKICSTWGSEANLDSTTKTSQSSSAHFDGVSEEDMQSLFDFDGLWNDEDDDFLKACDDVEMSSDNQKAKVTASKATASSNVVINKIDHAQESPKSSRGFTRSNSVPTNISGFKQGLPPYQSSSSSAQQNRPVQTKLDTTHTQGSGSNSHHYKFKRHLSDSVTLTRKVFISSNATPRCSAAEIERKKQEAIARRRLRMQTSQKNTSPT</sequence>
<dbReference type="InterPro" id="IPR029406">
    <property type="entry name" value="ETAA1"/>
</dbReference>
<feature type="compositionally biased region" description="Basic residues" evidence="1">
    <location>
        <begin position="21"/>
        <end position="31"/>
    </location>
</feature>
<evidence type="ECO:0000313" key="2">
    <source>
        <dbReference type="EMBL" id="TRY98826.1"/>
    </source>
</evidence>
<feature type="compositionally biased region" description="Basic and acidic residues" evidence="1">
    <location>
        <begin position="153"/>
        <end position="189"/>
    </location>
</feature>
<feature type="region of interest" description="Disordered" evidence="1">
    <location>
        <begin position="1"/>
        <end position="103"/>
    </location>
</feature>
<dbReference type="OrthoDB" id="9378993at2759"/>
<accession>A0A553R9J6</accession>
<feature type="compositionally biased region" description="Polar residues" evidence="1">
    <location>
        <begin position="450"/>
        <end position="469"/>
    </location>
</feature>
<dbReference type="AlphaFoldDB" id="A0A553R9J6"/>
<dbReference type="Proteomes" id="UP000316079">
    <property type="component" value="Unassembled WGS sequence"/>
</dbReference>
<name>A0A553R9J6_9TELE</name>
<dbReference type="PANTHER" id="PTHR16434:SF3">
    <property type="entry name" value="EWING'S TUMOR-ASSOCIATED ANTIGEN 1"/>
    <property type="match status" value="1"/>
</dbReference>
<feature type="region of interest" description="Disordered" evidence="1">
    <location>
        <begin position="225"/>
        <end position="244"/>
    </location>
</feature>
<evidence type="ECO:0008006" key="4">
    <source>
        <dbReference type="Google" id="ProtNLM"/>
    </source>
</evidence>